<dbReference type="PANTHER" id="PTHR37984:SF5">
    <property type="entry name" value="PROTEIN NYNRIN-LIKE"/>
    <property type="match status" value="1"/>
</dbReference>
<dbReference type="Gene3D" id="3.10.10.10">
    <property type="entry name" value="HIV Type 1 Reverse Transcriptase, subunit A, domain 1"/>
    <property type="match status" value="1"/>
</dbReference>
<evidence type="ECO:0000259" key="1">
    <source>
        <dbReference type="PROSITE" id="PS50878"/>
    </source>
</evidence>
<comment type="caution">
    <text evidence="2">The sequence shown here is derived from an EMBL/GenBank/DDBJ whole genome shotgun (WGS) entry which is preliminary data.</text>
</comment>
<reference evidence="2 3" key="1">
    <citation type="submission" date="2023-01" db="EMBL/GenBank/DDBJ databases">
        <authorList>
            <person name="Whitehead M."/>
        </authorList>
    </citation>
    <scope>NUCLEOTIDE SEQUENCE [LARGE SCALE GENOMIC DNA]</scope>
</reference>
<feature type="domain" description="Reverse transcriptase" evidence="1">
    <location>
        <begin position="84"/>
        <end position="262"/>
    </location>
</feature>
<keyword evidence="3" id="KW-1185">Reference proteome</keyword>
<dbReference type="InterPro" id="IPR043128">
    <property type="entry name" value="Rev_trsase/Diguanyl_cyclase"/>
</dbReference>
<name>A0AAV0XIV5_9HEMI</name>
<gene>
    <name evidence="2" type="ORF">MEUPH1_LOCUS22446</name>
</gene>
<dbReference type="AlphaFoldDB" id="A0AAV0XIV5"/>
<evidence type="ECO:0000313" key="2">
    <source>
        <dbReference type="EMBL" id="CAI6368041.1"/>
    </source>
</evidence>
<dbReference type="SUPFAM" id="SSF56672">
    <property type="entry name" value="DNA/RNA polymerases"/>
    <property type="match status" value="1"/>
</dbReference>
<dbReference type="CDD" id="cd01647">
    <property type="entry name" value="RT_LTR"/>
    <property type="match status" value="1"/>
</dbReference>
<protein>
    <recommendedName>
        <fullName evidence="1">Reverse transcriptase domain-containing protein</fullName>
    </recommendedName>
</protein>
<dbReference type="GO" id="GO:0071897">
    <property type="term" value="P:DNA biosynthetic process"/>
    <property type="evidence" value="ECO:0007669"/>
    <property type="project" value="UniProtKB-ARBA"/>
</dbReference>
<dbReference type="InterPro" id="IPR000477">
    <property type="entry name" value="RT_dom"/>
</dbReference>
<sequence>MNVHNINQLIKNNEKENLEQLKNNYTAEIYELYSELFESKIGKLPKLQAQLPLQPGSKPIYIKPRIVPYALVEKIEGEIKSLEEAKIIERIENTEWGTSIVPILKPDGNVRICADYKITVNSQLQNNRYPIFRIEEIFNKLSGGKFFTTLDIYKAYLHVGMDDESAKIQGICTHMGTYKVNRLMFGIKTAPNYWQSIMDRILEGLNGVACFFDDIVIKGSNLVELHKRTKEVLDHLKQNNLHVNRGKSKFFETSVKYLGHIVDSDGLHKTSDKIEAILNAPKPTTQTEVKQFLGLINYYYRFIPDLASKLHPLYQL</sequence>
<dbReference type="InterPro" id="IPR050951">
    <property type="entry name" value="Retrovirus_Pol_polyprotein"/>
</dbReference>
<organism evidence="2 3">
    <name type="scientific">Macrosiphum euphorbiae</name>
    <name type="common">potato aphid</name>
    <dbReference type="NCBI Taxonomy" id="13131"/>
    <lineage>
        <taxon>Eukaryota</taxon>
        <taxon>Metazoa</taxon>
        <taxon>Ecdysozoa</taxon>
        <taxon>Arthropoda</taxon>
        <taxon>Hexapoda</taxon>
        <taxon>Insecta</taxon>
        <taxon>Pterygota</taxon>
        <taxon>Neoptera</taxon>
        <taxon>Paraneoptera</taxon>
        <taxon>Hemiptera</taxon>
        <taxon>Sternorrhyncha</taxon>
        <taxon>Aphidomorpha</taxon>
        <taxon>Aphidoidea</taxon>
        <taxon>Aphididae</taxon>
        <taxon>Macrosiphini</taxon>
        <taxon>Macrosiphum</taxon>
    </lineage>
</organism>
<dbReference type="PANTHER" id="PTHR37984">
    <property type="entry name" value="PROTEIN CBG26694"/>
    <property type="match status" value="1"/>
</dbReference>
<proteinExistence type="predicted"/>
<accession>A0AAV0XIV5</accession>
<dbReference type="Proteomes" id="UP001160148">
    <property type="component" value="Unassembled WGS sequence"/>
</dbReference>
<dbReference type="InterPro" id="IPR043502">
    <property type="entry name" value="DNA/RNA_pol_sf"/>
</dbReference>
<dbReference type="Pfam" id="PF00078">
    <property type="entry name" value="RVT_1"/>
    <property type="match status" value="1"/>
</dbReference>
<dbReference type="Gene3D" id="3.30.70.270">
    <property type="match status" value="2"/>
</dbReference>
<evidence type="ECO:0000313" key="3">
    <source>
        <dbReference type="Proteomes" id="UP001160148"/>
    </source>
</evidence>
<dbReference type="EMBL" id="CARXXK010000005">
    <property type="protein sequence ID" value="CAI6368041.1"/>
    <property type="molecule type" value="Genomic_DNA"/>
</dbReference>
<dbReference type="PROSITE" id="PS50878">
    <property type="entry name" value="RT_POL"/>
    <property type="match status" value="1"/>
</dbReference>